<comment type="caution">
    <text evidence="1">The sequence shown here is derived from an EMBL/GenBank/DDBJ whole genome shotgun (WGS) entry which is preliminary data.</text>
</comment>
<gene>
    <name evidence="1" type="ORF">S01H4_39667</name>
</gene>
<dbReference type="AlphaFoldDB" id="X1C1M7"/>
<dbReference type="Pfam" id="PF07386">
    <property type="entry name" value="DUF1499"/>
    <property type="match status" value="1"/>
</dbReference>
<name>X1C1M7_9ZZZZ</name>
<reference evidence="1" key="1">
    <citation type="journal article" date="2014" name="Front. Microbiol.">
        <title>High frequency of phylogenetically diverse reductive dehalogenase-homologous genes in deep subseafloor sedimentary metagenomes.</title>
        <authorList>
            <person name="Kawai M."/>
            <person name="Futagami T."/>
            <person name="Toyoda A."/>
            <person name="Takaki Y."/>
            <person name="Nishi S."/>
            <person name="Hori S."/>
            <person name="Arai W."/>
            <person name="Tsubouchi T."/>
            <person name="Morono Y."/>
            <person name="Uchiyama I."/>
            <person name="Ito T."/>
            <person name="Fujiyama A."/>
            <person name="Inagaki F."/>
            <person name="Takami H."/>
        </authorList>
    </citation>
    <scope>NUCLEOTIDE SEQUENCE</scope>
    <source>
        <strain evidence="1">Expedition CK06-06</strain>
    </source>
</reference>
<accession>X1C1M7</accession>
<dbReference type="InterPro" id="IPR010865">
    <property type="entry name" value="DUF1499"/>
</dbReference>
<proteinExistence type="predicted"/>
<dbReference type="PANTHER" id="PTHR34801">
    <property type="entry name" value="EXPRESSED PROTEIN"/>
    <property type="match status" value="1"/>
</dbReference>
<sequence>MDIKTSKKPIGIIDGKFHPCPKSPNCVSTQGTDEKHRMEPIKYSSTVAEAKGKIKNIITSFKRTKLITETENYLHFEFRTATFKFVDDVEFYLDDKEN</sequence>
<organism evidence="1">
    <name type="scientific">marine sediment metagenome</name>
    <dbReference type="NCBI Taxonomy" id="412755"/>
    <lineage>
        <taxon>unclassified sequences</taxon>
        <taxon>metagenomes</taxon>
        <taxon>ecological metagenomes</taxon>
    </lineage>
</organism>
<dbReference type="PANTHER" id="PTHR34801:SF6">
    <property type="entry name" value="SLL1620 PROTEIN"/>
    <property type="match status" value="1"/>
</dbReference>
<evidence type="ECO:0000313" key="1">
    <source>
        <dbReference type="EMBL" id="GAH01192.1"/>
    </source>
</evidence>
<dbReference type="EMBL" id="BART01021514">
    <property type="protein sequence ID" value="GAH01192.1"/>
    <property type="molecule type" value="Genomic_DNA"/>
</dbReference>
<protein>
    <submittedName>
        <fullName evidence="1">Uncharacterized protein</fullName>
    </submittedName>
</protein>